<feature type="compositionally biased region" description="Basic and acidic residues" evidence="1">
    <location>
        <begin position="317"/>
        <end position="340"/>
    </location>
</feature>
<feature type="compositionally biased region" description="Basic and acidic residues" evidence="1">
    <location>
        <begin position="83"/>
        <end position="126"/>
    </location>
</feature>
<dbReference type="Proteomes" id="UP000324800">
    <property type="component" value="Unassembled WGS sequence"/>
</dbReference>
<name>A0A5J4TN39_9EUKA</name>
<feature type="compositionally biased region" description="Polar residues" evidence="1">
    <location>
        <begin position="369"/>
        <end position="391"/>
    </location>
</feature>
<feature type="compositionally biased region" description="Basic and acidic residues" evidence="1">
    <location>
        <begin position="351"/>
        <end position="368"/>
    </location>
</feature>
<proteinExistence type="predicted"/>
<evidence type="ECO:0000313" key="3">
    <source>
        <dbReference type="Proteomes" id="UP000324800"/>
    </source>
</evidence>
<sequence>QTDAPALTSSLSSLLQSKAFESIRVLDFRQRLTEILQDPENRYYSTALQYFENGPSRSRDIGEVYAAILVEQIDLLISSFEEKPPETEKIEKAPLSKGKDKGKDKDKEKQAAKIDPKAQKEKEKKAKPAATTKDKKIKGGKSGDDLAGDETSGEKEGIDKKPDSKYPKTLGELFSIDLRKLKQSQNISQDDQINAVFDAETDGNANEDEKIDIDNEETAIAKQILQLPLSLEALYQPQYDQNNPNQSNTDNQSQQMTQNQLQSRIKNNVTFILIHNFPLTSYTLLSLATLSLELAPEDKNLNFDQFQQSQQNINDEFIGKEQDGTSDDQKRRIGSEDMKKKTTTSGIQGQKDLKQKTDDLSKKKENIKETTAQIKSKVKQSALSATQATTG</sequence>
<dbReference type="EMBL" id="SNRW01029259">
    <property type="protein sequence ID" value="KAA6358855.1"/>
    <property type="molecule type" value="Genomic_DNA"/>
</dbReference>
<evidence type="ECO:0000313" key="2">
    <source>
        <dbReference type="EMBL" id="KAA6358855.1"/>
    </source>
</evidence>
<comment type="caution">
    <text evidence="2">The sequence shown here is derived from an EMBL/GenBank/DDBJ whole genome shotgun (WGS) entry which is preliminary data.</text>
</comment>
<organism evidence="2 3">
    <name type="scientific">Streblomastix strix</name>
    <dbReference type="NCBI Taxonomy" id="222440"/>
    <lineage>
        <taxon>Eukaryota</taxon>
        <taxon>Metamonada</taxon>
        <taxon>Preaxostyla</taxon>
        <taxon>Oxymonadida</taxon>
        <taxon>Streblomastigidae</taxon>
        <taxon>Streblomastix</taxon>
    </lineage>
</organism>
<feature type="region of interest" description="Disordered" evidence="1">
    <location>
        <begin position="239"/>
        <end position="261"/>
    </location>
</feature>
<feature type="region of interest" description="Disordered" evidence="1">
    <location>
        <begin position="317"/>
        <end position="391"/>
    </location>
</feature>
<feature type="region of interest" description="Disordered" evidence="1">
    <location>
        <begin position="83"/>
        <end position="166"/>
    </location>
</feature>
<protein>
    <submittedName>
        <fullName evidence="2">Uncharacterized protein</fullName>
    </submittedName>
</protein>
<accession>A0A5J4TN39</accession>
<evidence type="ECO:0000256" key="1">
    <source>
        <dbReference type="SAM" id="MobiDB-lite"/>
    </source>
</evidence>
<reference evidence="2 3" key="1">
    <citation type="submission" date="2019-03" db="EMBL/GenBank/DDBJ databases">
        <title>Single cell metagenomics reveals metabolic interactions within the superorganism composed of flagellate Streblomastix strix and complex community of Bacteroidetes bacteria on its surface.</title>
        <authorList>
            <person name="Treitli S.C."/>
            <person name="Kolisko M."/>
            <person name="Husnik F."/>
            <person name="Keeling P."/>
            <person name="Hampl V."/>
        </authorList>
    </citation>
    <scope>NUCLEOTIDE SEQUENCE [LARGE SCALE GENOMIC DNA]</scope>
    <source>
        <strain evidence="2">ST1C</strain>
    </source>
</reference>
<feature type="non-terminal residue" evidence="2">
    <location>
        <position position="391"/>
    </location>
</feature>
<gene>
    <name evidence="2" type="ORF">EZS28_045618</name>
</gene>
<feature type="compositionally biased region" description="Basic and acidic residues" evidence="1">
    <location>
        <begin position="152"/>
        <end position="166"/>
    </location>
</feature>
<feature type="non-terminal residue" evidence="2">
    <location>
        <position position="1"/>
    </location>
</feature>
<dbReference type="AlphaFoldDB" id="A0A5J4TN39"/>